<evidence type="ECO:0000313" key="3">
    <source>
        <dbReference type="Proteomes" id="UP001249851"/>
    </source>
</evidence>
<feature type="region of interest" description="Disordered" evidence="1">
    <location>
        <begin position="44"/>
        <end position="66"/>
    </location>
</feature>
<evidence type="ECO:0000313" key="2">
    <source>
        <dbReference type="EMBL" id="KAK2555197.1"/>
    </source>
</evidence>
<dbReference type="Proteomes" id="UP001249851">
    <property type="component" value="Unassembled WGS sequence"/>
</dbReference>
<keyword evidence="3" id="KW-1185">Reference proteome</keyword>
<organism evidence="2 3">
    <name type="scientific">Acropora cervicornis</name>
    <name type="common">Staghorn coral</name>
    <dbReference type="NCBI Taxonomy" id="6130"/>
    <lineage>
        <taxon>Eukaryota</taxon>
        <taxon>Metazoa</taxon>
        <taxon>Cnidaria</taxon>
        <taxon>Anthozoa</taxon>
        <taxon>Hexacorallia</taxon>
        <taxon>Scleractinia</taxon>
        <taxon>Astrocoeniina</taxon>
        <taxon>Acroporidae</taxon>
        <taxon>Acropora</taxon>
    </lineage>
</organism>
<dbReference type="InterPro" id="IPR027417">
    <property type="entry name" value="P-loop_NTPase"/>
</dbReference>
<protein>
    <submittedName>
        <fullName evidence="2">Uncharacterized protein</fullName>
    </submittedName>
</protein>
<sequence>MALKLDRWLCSKKFLKEQHSISVHFSDLHYNYINKEDEHVVESNDHPDLWNSKAPKTSTACSERKKSSVSRESDVICMRRVLKQQKKNQQTKRNEKVKNARSEIIVEKGIRTRTESLAFANKQKLEGKCDIAEFIVNRGPRVVAEVLNTAWEMTNAQDKLERSKKTRLELLQEAALGNCVTGCEGKWLTCALEVLQQNGICRETFTGAIKDLLHQGRSKFRNIMICGPANSAKTFILNPLSSVYTTFCNPACTSFAWVGAEDAECIFLNDFRWSSQIIPWHDFLLMLEGQMVHLPAPKTHYAKDIVFDKDTPIFITSKQPIIFIKN</sequence>
<gene>
    <name evidence="2" type="ORF">P5673_023174</name>
</gene>
<dbReference type="SUPFAM" id="SSF52540">
    <property type="entry name" value="P-loop containing nucleoside triphosphate hydrolases"/>
    <property type="match status" value="1"/>
</dbReference>
<dbReference type="EMBL" id="JARQWQ010000064">
    <property type="protein sequence ID" value="KAK2555197.1"/>
    <property type="molecule type" value="Genomic_DNA"/>
</dbReference>
<dbReference type="AlphaFoldDB" id="A0AAD9UZ93"/>
<feature type="non-terminal residue" evidence="2">
    <location>
        <position position="1"/>
    </location>
</feature>
<reference evidence="2" key="2">
    <citation type="journal article" date="2023" name="Science">
        <title>Genomic signatures of disease resistance in endangered staghorn corals.</title>
        <authorList>
            <person name="Vollmer S.V."/>
            <person name="Selwyn J.D."/>
            <person name="Despard B.A."/>
            <person name="Roesel C.L."/>
        </authorList>
    </citation>
    <scope>NUCLEOTIDE SEQUENCE</scope>
    <source>
        <strain evidence="2">K2</strain>
    </source>
</reference>
<dbReference type="Gene3D" id="3.40.50.300">
    <property type="entry name" value="P-loop containing nucleotide triphosphate hydrolases"/>
    <property type="match status" value="1"/>
</dbReference>
<reference evidence="2" key="1">
    <citation type="journal article" date="2023" name="G3 (Bethesda)">
        <title>Whole genome assembly and annotation of the endangered Caribbean coral Acropora cervicornis.</title>
        <authorList>
            <person name="Selwyn J.D."/>
            <person name="Vollmer S.V."/>
        </authorList>
    </citation>
    <scope>NUCLEOTIDE SEQUENCE</scope>
    <source>
        <strain evidence="2">K2</strain>
    </source>
</reference>
<comment type="caution">
    <text evidence="2">The sequence shown here is derived from an EMBL/GenBank/DDBJ whole genome shotgun (WGS) entry which is preliminary data.</text>
</comment>
<accession>A0AAD9UZ93</accession>
<evidence type="ECO:0000256" key="1">
    <source>
        <dbReference type="SAM" id="MobiDB-lite"/>
    </source>
</evidence>
<proteinExistence type="predicted"/>
<name>A0AAD9UZ93_ACRCE</name>